<sequence>MRPILLKGHERSITKVLYNRDGDLIFTASKDSVPSVWYSENGERIGTYHGHVGAVWDLDCSWDSTRLLSGSADATVKMWDVETGVETCTFNHKGPVRSVRWAEGCQAFVSVSDPFMESPPFVSVYDCPDDADPEQIEKIPRLEIQLDKKSTGGAHFIKENKEILVAMEDGSIRIYDAETGEQIHQVKHHTQKIQTVFFNKERSLMLTGSADTWSKLIDLDNMEVIKQYKTDRPVNAVAISPDKDHVLMGGGQDAMSVTTTGSKAGKFETRFYHAIAEEEFGRVKGHFGPVNALGVDPRGRGFASGAEDGYVRLHHYDQEYLDKTDPVPEDFEEGEVDSEEEEEGEN</sequence>
<dbReference type="InterPro" id="IPR036322">
    <property type="entry name" value="WD40_repeat_dom_sf"/>
</dbReference>
<gene>
    <name evidence="10" type="ORF">HAKA00212_LOCUS16696</name>
    <name evidence="11" type="ORF">HAKA00212_LOCUS16697</name>
</gene>
<dbReference type="HAMAP" id="MF_03008">
    <property type="entry name" value="eIF3i"/>
    <property type="match status" value="1"/>
</dbReference>
<feature type="compositionally biased region" description="Acidic residues" evidence="9">
    <location>
        <begin position="327"/>
        <end position="346"/>
    </location>
</feature>
<keyword evidence="2 7" id="KW-0396">Initiation factor</keyword>
<dbReference type="GO" id="GO:0033290">
    <property type="term" value="C:eukaryotic 48S preinitiation complex"/>
    <property type="evidence" value="ECO:0007669"/>
    <property type="project" value="UniProtKB-UniRule"/>
</dbReference>
<dbReference type="Gene3D" id="2.130.10.10">
    <property type="entry name" value="YVTN repeat-like/Quinoprotein amine dehydrogenase"/>
    <property type="match status" value="1"/>
</dbReference>
<comment type="function">
    <text evidence="7">Component of the eukaryotic translation initiation factor 3 (eIF-3) complex, which is involved in protein synthesis of a specialized repertoire of mRNAs and, together with other initiation factors, stimulates binding of mRNA and methionyl-tRNAi to the 40S ribosome. The eIF-3 complex specifically targets and initiates translation of a subset of mRNAs involved in cell proliferation.</text>
</comment>
<evidence type="ECO:0000256" key="3">
    <source>
        <dbReference type="ARBA" id="ARBA00022574"/>
    </source>
</evidence>
<dbReference type="PANTHER" id="PTHR19877:SF1">
    <property type="entry name" value="EUKARYOTIC TRANSLATION INITIATION FACTOR 3 SUBUNIT I"/>
    <property type="match status" value="1"/>
</dbReference>
<dbReference type="SUPFAM" id="SSF50978">
    <property type="entry name" value="WD40 repeat-like"/>
    <property type="match status" value="1"/>
</dbReference>
<evidence type="ECO:0000256" key="9">
    <source>
        <dbReference type="SAM" id="MobiDB-lite"/>
    </source>
</evidence>
<evidence type="ECO:0000256" key="6">
    <source>
        <dbReference type="ARBA" id="ARBA00038394"/>
    </source>
</evidence>
<dbReference type="InterPro" id="IPR027525">
    <property type="entry name" value="eIF3i"/>
</dbReference>
<evidence type="ECO:0000256" key="1">
    <source>
        <dbReference type="ARBA" id="ARBA00022490"/>
    </source>
</evidence>
<evidence type="ECO:0000256" key="4">
    <source>
        <dbReference type="ARBA" id="ARBA00022737"/>
    </source>
</evidence>
<dbReference type="InterPro" id="IPR019775">
    <property type="entry name" value="WD40_repeat_CS"/>
</dbReference>
<comment type="similarity">
    <text evidence="7">Belongs to the eIF-3 subunit I family.</text>
</comment>
<comment type="subunit">
    <text evidence="7">Component of the eukaryotic translation initiation factor 3 (eIF-3) complex.</text>
</comment>
<keyword evidence="3 8" id="KW-0853">WD repeat</keyword>
<dbReference type="GO" id="GO:0003743">
    <property type="term" value="F:translation initiation factor activity"/>
    <property type="evidence" value="ECO:0007669"/>
    <property type="project" value="UniProtKB-UniRule"/>
</dbReference>
<evidence type="ECO:0000313" key="11">
    <source>
        <dbReference type="EMBL" id="CAE0637920.1"/>
    </source>
</evidence>
<keyword evidence="5 7" id="KW-0648">Protein biosynthesis</keyword>
<dbReference type="Pfam" id="PF24805">
    <property type="entry name" value="EIF3I"/>
    <property type="match status" value="1"/>
</dbReference>
<dbReference type="PROSITE" id="PS50082">
    <property type="entry name" value="WD_REPEATS_2"/>
    <property type="match status" value="3"/>
</dbReference>
<organism evidence="10">
    <name type="scientific">Heterosigma akashiwo</name>
    <name type="common">Chromophytic alga</name>
    <name type="synonym">Heterosigma carterae</name>
    <dbReference type="NCBI Taxonomy" id="2829"/>
    <lineage>
        <taxon>Eukaryota</taxon>
        <taxon>Sar</taxon>
        <taxon>Stramenopiles</taxon>
        <taxon>Ochrophyta</taxon>
        <taxon>Raphidophyceae</taxon>
        <taxon>Chattonellales</taxon>
        <taxon>Chattonellaceae</taxon>
        <taxon>Heterosigma</taxon>
    </lineage>
</organism>
<dbReference type="PROSITE" id="PS00678">
    <property type="entry name" value="WD_REPEATS_1"/>
    <property type="match status" value="1"/>
</dbReference>
<reference evidence="10" key="1">
    <citation type="submission" date="2021-01" db="EMBL/GenBank/DDBJ databases">
        <authorList>
            <person name="Corre E."/>
            <person name="Pelletier E."/>
            <person name="Niang G."/>
            <person name="Scheremetjew M."/>
            <person name="Finn R."/>
            <person name="Kale V."/>
            <person name="Holt S."/>
            <person name="Cochrane G."/>
            <person name="Meng A."/>
            <person name="Brown T."/>
            <person name="Cohen L."/>
        </authorList>
    </citation>
    <scope>NUCLEOTIDE SEQUENCE</scope>
    <source>
        <strain evidence="10">CCMP3107</strain>
    </source>
</reference>
<dbReference type="GO" id="GO:0003723">
    <property type="term" value="F:RNA binding"/>
    <property type="evidence" value="ECO:0007669"/>
    <property type="project" value="TreeGrafter"/>
</dbReference>
<dbReference type="GO" id="GO:0071541">
    <property type="term" value="C:eukaryotic translation initiation factor 3 complex, eIF3m"/>
    <property type="evidence" value="ECO:0007669"/>
    <property type="project" value="TreeGrafter"/>
</dbReference>
<name>A0A6V2RRW4_HETAK</name>
<evidence type="ECO:0000256" key="5">
    <source>
        <dbReference type="ARBA" id="ARBA00022917"/>
    </source>
</evidence>
<evidence type="ECO:0000256" key="8">
    <source>
        <dbReference type="PROSITE-ProRule" id="PRU00221"/>
    </source>
</evidence>
<dbReference type="GO" id="GO:0016282">
    <property type="term" value="C:eukaryotic 43S preinitiation complex"/>
    <property type="evidence" value="ECO:0007669"/>
    <property type="project" value="UniProtKB-UniRule"/>
</dbReference>
<dbReference type="InterPro" id="IPR015943">
    <property type="entry name" value="WD40/YVTN_repeat-like_dom_sf"/>
</dbReference>
<dbReference type="PROSITE" id="PS50294">
    <property type="entry name" value="WD_REPEATS_REGION"/>
    <property type="match status" value="2"/>
</dbReference>
<accession>A0A6V2RRW4</accession>
<dbReference type="AlphaFoldDB" id="A0A6V2RRW4"/>
<evidence type="ECO:0000256" key="2">
    <source>
        <dbReference type="ARBA" id="ARBA00022540"/>
    </source>
</evidence>
<feature type="repeat" description="WD" evidence="8">
    <location>
        <begin position="6"/>
        <end position="47"/>
    </location>
</feature>
<dbReference type="GO" id="GO:0001732">
    <property type="term" value="P:formation of cytoplasmic translation initiation complex"/>
    <property type="evidence" value="ECO:0007669"/>
    <property type="project" value="UniProtKB-UniRule"/>
</dbReference>
<dbReference type="EMBL" id="HBIU01036293">
    <property type="protein sequence ID" value="CAE0637919.1"/>
    <property type="molecule type" value="Transcribed_RNA"/>
</dbReference>
<protein>
    <recommendedName>
        <fullName evidence="7">Eukaryotic translation initiation factor 3 subunit I</fullName>
        <shortName evidence="7">eIF3i</shortName>
    </recommendedName>
</protein>
<dbReference type="EMBL" id="HBIU01036294">
    <property type="protein sequence ID" value="CAE0637920.1"/>
    <property type="molecule type" value="Transcribed_RNA"/>
</dbReference>
<proteinExistence type="inferred from homology"/>
<keyword evidence="1 7" id="KW-0963">Cytoplasm</keyword>
<feature type="repeat" description="WD" evidence="8">
    <location>
        <begin position="48"/>
        <end position="89"/>
    </location>
</feature>
<feature type="region of interest" description="Disordered" evidence="9">
    <location>
        <begin position="319"/>
        <end position="346"/>
    </location>
</feature>
<keyword evidence="4" id="KW-0677">Repeat</keyword>
<dbReference type="PANTHER" id="PTHR19877">
    <property type="entry name" value="EUKARYOTIC TRANSLATION INITIATION FACTOR 3 SUBUNIT I"/>
    <property type="match status" value="1"/>
</dbReference>
<evidence type="ECO:0000313" key="10">
    <source>
        <dbReference type="EMBL" id="CAE0637919.1"/>
    </source>
</evidence>
<feature type="repeat" description="WD" evidence="8">
    <location>
        <begin position="283"/>
        <end position="313"/>
    </location>
</feature>
<dbReference type="InterPro" id="IPR001680">
    <property type="entry name" value="WD40_rpt"/>
</dbReference>
<dbReference type="SMART" id="SM00320">
    <property type="entry name" value="WD40"/>
    <property type="match status" value="7"/>
</dbReference>
<comment type="similarity">
    <text evidence="6">Belongs to the WD repeat STRAP family.</text>
</comment>
<evidence type="ECO:0000256" key="7">
    <source>
        <dbReference type="HAMAP-Rule" id="MF_03008"/>
    </source>
</evidence>
<comment type="subcellular location">
    <subcellularLocation>
        <location evidence="7">Cytoplasm</location>
    </subcellularLocation>
</comment>